<evidence type="ECO:0000313" key="8">
    <source>
        <dbReference type="Proteomes" id="UP001521150"/>
    </source>
</evidence>
<dbReference type="InterPro" id="IPR037069">
    <property type="entry name" value="AcylCoA_DH/ox_N_sf"/>
</dbReference>
<dbReference type="RefSeq" id="WP_233722420.1">
    <property type="nucleotide sequence ID" value="NZ_JAJVCN010000001.1"/>
</dbReference>
<dbReference type="Proteomes" id="UP001521150">
    <property type="component" value="Unassembled WGS sequence"/>
</dbReference>
<accession>A0ABS8Z2U6</accession>
<sequence length="301" mass="31568">MKFALSPEQTQFADTLDALLAKSDVARSWAAGDHEPGMAVWRQLADLGVTSIAQDGEPIDLVVAMESIGFHALPGPAIETLAVLPDHLGGALLGTVAIPPHVPYAVDADVADRVFVLRGGILHTASAGKRINSVDPCRSLFEVTATTEIGQLPDAFERGVLACSAQLLGVGRALLAKSVEYVKQRTQFGKPIGSFQAVKHHLASVHVALELARPLVYGAALNAVPVSAAKITAGDAAHKAARSALQVHGAIGYTVENDLSLWLSKVRALHSAWGTGSVHRAHVATTLPRTTNLYSQPATAT</sequence>
<proteinExistence type="inferred from homology"/>
<organism evidence="7 8">
    <name type="scientific">Kibdelosporangium philippinense</name>
    <dbReference type="NCBI Taxonomy" id="211113"/>
    <lineage>
        <taxon>Bacteria</taxon>
        <taxon>Bacillati</taxon>
        <taxon>Actinomycetota</taxon>
        <taxon>Actinomycetes</taxon>
        <taxon>Pseudonocardiales</taxon>
        <taxon>Pseudonocardiaceae</taxon>
        <taxon>Kibdelosporangium</taxon>
    </lineage>
</organism>
<dbReference type="SUPFAM" id="SSF56645">
    <property type="entry name" value="Acyl-CoA dehydrogenase NM domain-like"/>
    <property type="match status" value="1"/>
</dbReference>
<dbReference type="Gene3D" id="1.10.540.10">
    <property type="entry name" value="Acyl-CoA dehydrogenase/oxidase, N-terminal domain"/>
    <property type="match status" value="1"/>
</dbReference>
<gene>
    <name evidence="7" type="ORF">LWC34_00610</name>
</gene>
<evidence type="ECO:0000256" key="1">
    <source>
        <dbReference type="ARBA" id="ARBA00001974"/>
    </source>
</evidence>
<dbReference type="SUPFAM" id="SSF47203">
    <property type="entry name" value="Acyl-CoA dehydrogenase C-terminal domain-like"/>
    <property type="match status" value="1"/>
</dbReference>
<dbReference type="Gene3D" id="1.20.140.10">
    <property type="entry name" value="Butyryl-CoA Dehydrogenase, subunit A, domain 3"/>
    <property type="match status" value="1"/>
</dbReference>
<keyword evidence="3" id="KW-0285">Flavoprotein</keyword>
<evidence type="ECO:0000313" key="7">
    <source>
        <dbReference type="EMBL" id="MCE7001348.1"/>
    </source>
</evidence>
<evidence type="ECO:0000259" key="6">
    <source>
        <dbReference type="Pfam" id="PF00441"/>
    </source>
</evidence>
<comment type="caution">
    <text evidence="7">The sequence shown here is derived from an EMBL/GenBank/DDBJ whole genome shotgun (WGS) entry which is preliminary data.</text>
</comment>
<dbReference type="PANTHER" id="PTHR43884">
    <property type="entry name" value="ACYL-COA DEHYDROGENASE"/>
    <property type="match status" value="1"/>
</dbReference>
<evidence type="ECO:0000256" key="4">
    <source>
        <dbReference type="ARBA" id="ARBA00022827"/>
    </source>
</evidence>
<feature type="domain" description="Acyl-CoA dehydrogenase/oxidase C-terminal" evidence="6">
    <location>
        <begin position="156"/>
        <end position="285"/>
    </location>
</feature>
<keyword evidence="8" id="KW-1185">Reference proteome</keyword>
<comment type="similarity">
    <text evidence="2">Belongs to the acyl-CoA dehydrogenase family.</text>
</comment>
<evidence type="ECO:0000256" key="5">
    <source>
        <dbReference type="ARBA" id="ARBA00023002"/>
    </source>
</evidence>
<evidence type="ECO:0000256" key="2">
    <source>
        <dbReference type="ARBA" id="ARBA00009347"/>
    </source>
</evidence>
<dbReference type="PANTHER" id="PTHR43884:SF20">
    <property type="entry name" value="ACYL-COA DEHYDROGENASE FADE28"/>
    <property type="match status" value="1"/>
</dbReference>
<keyword evidence="4" id="KW-0274">FAD</keyword>
<dbReference type="InterPro" id="IPR009100">
    <property type="entry name" value="AcylCoA_DH/oxidase_NM_dom_sf"/>
</dbReference>
<comment type="cofactor">
    <cofactor evidence="1">
        <name>FAD</name>
        <dbReference type="ChEBI" id="CHEBI:57692"/>
    </cofactor>
</comment>
<dbReference type="EMBL" id="JAJVCN010000001">
    <property type="protein sequence ID" value="MCE7001348.1"/>
    <property type="molecule type" value="Genomic_DNA"/>
</dbReference>
<reference evidence="7 8" key="1">
    <citation type="submission" date="2021-12" db="EMBL/GenBank/DDBJ databases">
        <title>Genome sequence of Kibdelosporangium philippinense ATCC 49844.</title>
        <authorList>
            <person name="Fedorov E.A."/>
            <person name="Omeragic M."/>
            <person name="Shalygina K.F."/>
            <person name="Maclea K.S."/>
        </authorList>
    </citation>
    <scope>NUCLEOTIDE SEQUENCE [LARGE SCALE GENOMIC DNA]</scope>
    <source>
        <strain evidence="7 8">ATCC 49844</strain>
    </source>
</reference>
<dbReference type="InterPro" id="IPR009075">
    <property type="entry name" value="AcylCo_DH/oxidase_C"/>
</dbReference>
<keyword evidence="5" id="KW-0560">Oxidoreductase</keyword>
<protein>
    <submittedName>
        <fullName evidence="7">Acyl-CoA dehydrogenase</fullName>
    </submittedName>
</protein>
<dbReference type="Pfam" id="PF00441">
    <property type="entry name" value="Acyl-CoA_dh_1"/>
    <property type="match status" value="1"/>
</dbReference>
<evidence type="ECO:0000256" key="3">
    <source>
        <dbReference type="ARBA" id="ARBA00022630"/>
    </source>
</evidence>
<name>A0ABS8Z2U6_9PSEU</name>
<dbReference type="InterPro" id="IPR036250">
    <property type="entry name" value="AcylCo_DH-like_C"/>
</dbReference>